<dbReference type="Proteomes" id="UP001306508">
    <property type="component" value="Unassembled WGS sequence"/>
</dbReference>
<keyword evidence="3" id="KW-1185">Reference proteome</keyword>
<accession>A0AAN7WP28</accession>
<feature type="region of interest" description="Disordered" evidence="1">
    <location>
        <begin position="1"/>
        <end position="44"/>
    </location>
</feature>
<comment type="caution">
    <text evidence="2">The sequence shown here is derived from an EMBL/GenBank/DDBJ whole genome shotgun (WGS) entry which is preliminary data.</text>
</comment>
<evidence type="ECO:0000256" key="1">
    <source>
        <dbReference type="SAM" id="MobiDB-lite"/>
    </source>
</evidence>
<reference evidence="3" key="1">
    <citation type="submission" date="2023-07" db="EMBL/GenBank/DDBJ databases">
        <title>A draft genome of Kazachstania heterogenica Y-27499.</title>
        <authorList>
            <person name="Donic C."/>
            <person name="Kralova J.S."/>
            <person name="Fidel L."/>
            <person name="Ben-Dor S."/>
            <person name="Jung S."/>
        </authorList>
    </citation>
    <scope>NUCLEOTIDE SEQUENCE [LARGE SCALE GENOMIC DNA]</scope>
    <source>
        <strain evidence="3">Y27499</strain>
    </source>
</reference>
<dbReference type="EMBL" id="JAWIZZ010000045">
    <property type="protein sequence ID" value="KAK5780192.1"/>
    <property type="molecule type" value="Genomic_DNA"/>
</dbReference>
<name>A0AAN7WP28_9SACH</name>
<feature type="compositionally biased region" description="Low complexity" evidence="1">
    <location>
        <begin position="20"/>
        <end position="34"/>
    </location>
</feature>
<evidence type="ECO:0000313" key="2">
    <source>
        <dbReference type="EMBL" id="KAK5780192.1"/>
    </source>
</evidence>
<proteinExistence type="predicted"/>
<feature type="compositionally biased region" description="Polar residues" evidence="1">
    <location>
        <begin position="1"/>
        <end position="19"/>
    </location>
</feature>
<gene>
    <name evidence="2" type="ORF">RI543_002736</name>
</gene>
<evidence type="ECO:0000313" key="3">
    <source>
        <dbReference type="Proteomes" id="UP001306508"/>
    </source>
</evidence>
<sequence length="99" mass="11021">MSSKTVPENSSCKSSTSIDSNLESNKSPSSSINSKVPPIENNDTRIAMKSEKEQVSIFQLANDIEKALTELQTELSRNEKDFLDTISKIEKQLSEQITK</sequence>
<dbReference type="AlphaFoldDB" id="A0AAN7WP28"/>
<organism evidence="2 3">
    <name type="scientific">Arxiozyma heterogenica</name>
    <dbReference type="NCBI Taxonomy" id="278026"/>
    <lineage>
        <taxon>Eukaryota</taxon>
        <taxon>Fungi</taxon>
        <taxon>Dikarya</taxon>
        <taxon>Ascomycota</taxon>
        <taxon>Saccharomycotina</taxon>
        <taxon>Saccharomycetes</taxon>
        <taxon>Saccharomycetales</taxon>
        <taxon>Saccharomycetaceae</taxon>
        <taxon>Arxiozyma</taxon>
    </lineage>
</organism>
<protein>
    <submittedName>
        <fullName evidence="2">Uncharacterized protein</fullName>
    </submittedName>
</protein>